<proteinExistence type="predicted"/>
<comment type="caution">
    <text evidence="3">The sequence shown here is derived from an EMBL/GenBank/DDBJ whole genome shotgun (WGS) entry which is preliminary data.</text>
</comment>
<feature type="signal peptide" evidence="2">
    <location>
        <begin position="1"/>
        <end position="25"/>
    </location>
</feature>
<gene>
    <name evidence="3" type="ORF">GCM10022242_08880</name>
</gene>
<keyword evidence="2" id="KW-0732">Signal</keyword>
<evidence type="ECO:0000313" key="4">
    <source>
        <dbReference type="Proteomes" id="UP001501821"/>
    </source>
</evidence>
<feature type="chain" id="PRO_5047397827" description="LPXTG cell wall anchor domain-containing protein" evidence="2">
    <location>
        <begin position="26"/>
        <end position="188"/>
    </location>
</feature>
<organism evidence="3 4">
    <name type="scientific">Nocardioides panacisoli</name>
    <dbReference type="NCBI Taxonomy" id="627624"/>
    <lineage>
        <taxon>Bacteria</taxon>
        <taxon>Bacillati</taxon>
        <taxon>Actinomycetota</taxon>
        <taxon>Actinomycetes</taxon>
        <taxon>Propionibacteriales</taxon>
        <taxon>Nocardioidaceae</taxon>
        <taxon>Nocardioides</taxon>
    </lineage>
</organism>
<keyword evidence="1" id="KW-0812">Transmembrane</keyword>
<dbReference type="Proteomes" id="UP001501821">
    <property type="component" value="Unassembled WGS sequence"/>
</dbReference>
<feature type="transmembrane region" description="Helical" evidence="1">
    <location>
        <begin position="159"/>
        <end position="179"/>
    </location>
</feature>
<reference evidence="4" key="1">
    <citation type="journal article" date="2019" name="Int. J. Syst. Evol. Microbiol.">
        <title>The Global Catalogue of Microorganisms (GCM) 10K type strain sequencing project: providing services to taxonomists for standard genome sequencing and annotation.</title>
        <authorList>
            <consortium name="The Broad Institute Genomics Platform"/>
            <consortium name="The Broad Institute Genome Sequencing Center for Infectious Disease"/>
            <person name="Wu L."/>
            <person name="Ma J."/>
        </authorList>
    </citation>
    <scope>NUCLEOTIDE SEQUENCE [LARGE SCALE GENOMIC DNA]</scope>
    <source>
        <strain evidence="4">JCM 16953</strain>
    </source>
</reference>
<evidence type="ECO:0000256" key="1">
    <source>
        <dbReference type="SAM" id="Phobius"/>
    </source>
</evidence>
<keyword evidence="4" id="KW-1185">Reference proteome</keyword>
<keyword evidence="1" id="KW-0472">Membrane</keyword>
<evidence type="ECO:0000256" key="2">
    <source>
        <dbReference type="SAM" id="SignalP"/>
    </source>
</evidence>
<name>A0ABP7I2X2_9ACTN</name>
<sequence length="188" mass="19020">MIGRLAVATVALAASLVGGVSAAHAAPYNPRGDVDCSIAVTAHHAGNHVVFRVGAHANSNPQPRGTVTLTVTGNDPALPWSKSVHYPGHAVRVVGPVLPRGDYRVSSRFTPANPSTFKGCRATAPFSMGVGPDNGHHHGPGGNGTGPLGVLPDTGGPDVMWLLLGTTLIGAGATSVVVARRRRAAALA</sequence>
<protein>
    <recommendedName>
        <fullName evidence="5">LPXTG cell wall anchor domain-containing protein</fullName>
    </recommendedName>
</protein>
<dbReference type="EMBL" id="BAABAH010000002">
    <property type="protein sequence ID" value="GAA3808167.1"/>
    <property type="molecule type" value="Genomic_DNA"/>
</dbReference>
<accession>A0ABP7I2X2</accession>
<evidence type="ECO:0000313" key="3">
    <source>
        <dbReference type="EMBL" id="GAA3808167.1"/>
    </source>
</evidence>
<dbReference type="RefSeq" id="WP_344772702.1">
    <property type="nucleotide sequence ID" value="NZ_BAABAH010000002.1"/>
</dbReference>
<evidence type="ECO:0008006" key="5">
    <source>
        <dbReference type="Google" id="ProtNLM"/>
    </source>
</evidence>
<keyword evidence="1" id="KW-1133">Transmembrane helix</keyword>